<dbReference type="EMBL" id="FMWO01000037">
    <property type="protein sequence ID" value="SCZ84896.1"/>
    <property type="molecule type" value="Genomic_DNA"/>
</dbReference>
<protein>
    <submittedName>
        <fullName evidence="1">Uncharacterized protein</fullName>
    </submittedName>
</protein>
<sequence>MFVEQQGYLLIRYYSTRQKTSFFYEGSTRFLSSANEMLCGDWRKKASGWTFRQLLQKTGFLSEV</sequence>
<organism evidence="1 2">
    <name type="scientific">Nitrosomonas mobilis</name>
    <dbReference type="NCBI Taxonomy" id="51642"/>
    <lineage>
        <taxon>Bacteria</taxon>
        <taxon>Pseudomonadati</taxon>
        <taxon>Pseudomonadota</taxon>
        <taxon>Betaproteobacteria</taxon>
        <taxon>Nitrosomonadales</taxon>
        <taxon>Nitrosomonadaceae</taxon>
        <taxon>Nitrosomonas</taxon>
    </lineage>
</organism>
<gene>
    <name evidence="1" type="ORF">NSMM_300015</name>
</gene>
<evidence type="ECO:0000313" key="1">
    <source>
        <dbReference type="EMBL" id="SCZ84896.1"/>
    </source>
</evidence>
<proteinExistence type="predicted"/>
<dbReference type="Proteomes" id="UP000198729">
    <property type="component" value="Unassembled WGS sequence"/>
</dbReference>
<dbReference type="AlphaFoldDB" id="A0A1G5SCH6"/>
<keyword evidence="2" id="KW-1185">Reference proteome</keyword>
<reference evidence="1 2" key="1">
    <citation type="submission" date="2016-10" db="EMBL/GenBank/DDBJ databases">
        <authorList>
            <person name="de Groot N.N."/>
        </authorList>
    </citation>
    <scope>NUCLEOTIDE SEQUENCE [LARGE SCALE GENOMIC DNA]</scope>
    <source>
        <strain evidence="1">1</strain>
    </source>
</reference>
<accession>A0A1G5SCH6</accession>
<evidence type="ECO:0000313" key="2">
    <source>
        <dbReference type="Proteomes" id="UP000198729"/>
    </source>
</evidence>
<name>A0A1G5SCH6_9PROT</name>
<dbReference type="STRING" id="51642.NSMM_300015"/>